<reference evidence="2 4" key="1">
    <citation type="submission" date="2016-04" db="EMBL/GenBank/DDBJ databases">
        <authorList>
            <person name="Regsiter A."/>
            <person name="William W."/>
        </authorList>
    </citation>
    <scope>NUCLEOTIDE SEQUENCE [LARGE SCALE GENOMIC DNA]</scope>
    <source>
        <strain evidence="2 4">92</strain>
    </source>
</reference>
<dbReference type="InterPro" id="IPR008966">
    <property type="entry name" value="Adhesion_dom_sf"/>
</dbReference>
<evidence type="ECO:0000313" key="2">
    <source>
        <dbReference type="EMBL" id="SBA03571.1"/>
    </source>
</evidence>
<evidence type="ECO:0000256" key="1">
    <source>
        <dbReference type="SAM" id="SignalP"/>
    </source>
</evidence>
<dbReference type="AlphaFoldDB" id="A0A6N2UTI5"/>
<reference evidence="3" key="2">
    <citation type="submission" date="2019-11" db="EMBL/GenBank/DDBJ databases">
        <authorList>
            <person name="Feng L."/>
        </authorList>
    </citation>
    <scope>NUCLEOTIDE SEQUENCE</scope>
    <source>
        <strain evidence="3">CAmalonaticusLFYP1</strain>
    </source>
</reference>
<dbReference type="GO" id="GO:0007155">
    <property type="term" value="P:cell adhesion"/>
    <property type="evidence" value="ECO:0007669"/>
    <property type="project" value="InterPro"/>
</dbReference>
<dbReference type="SUPFAM" id="SSF49401">
    <property type="entry name" value="Bacterial adhesins"/>
    <property type="match status" value="1"/>
</dbReference>
<feature type="signal peptide" evidence="1">
    <location>
        <begin position="1"/>
        <end position="20"/>
    </location>
</feature>
<dbReference type="GO" id="GO:0009289">
    <property type="term" value="C:pilus"/>
    <property type="evidence" value="ECO:0007669"/>
    <property type="project" value="InterPro"/>
</dbReference>
<gene>
    <name evidence="3" type="ORF">CALFYP1_03237</name>
    <name evidence="2" type="ORF">CITRO92_3663</name>
</gene>
<dbReference type="Proteomes" id="UP000245995">
    <property type="component" value="Chromosome CITRO92"/>
</dbReference>
<dbReference type="InterPro" id="IPR036937">
    <property type="entry name" value="Adhesion_dom_fimbrial_sf"/>
</dbReference>
<keyword evidence="1" id="KW-0732">Signal</keyword>
<name>A0A6N2UTI5_CITAM</name>
<evidence type="ECO:0000313" key="4">
    <source>
        <dbReference type="Proteomes" id="UP000245995"/>
    </source>
</evidence>
<proteinExistence type="predicted"/>
<dbReference type="Gene3D" id="2.60.40.1090">
    <property type="entry name" value="Fimbrial-type adhesion domain"/>
    <property type="match status" value="1"/>
</dbReference>
<evidence type="ECO:0008006" key="5">
    <source>
        <dbReference type="Google" id="ProtNLM"/>
    </source>
</evidence>
<accession>A0A6N2UTI5</accession>
<feature type="chain" id="PRO_5043227091" description="Fimbrial protein" evidence="1">
    <location>
        <begin position="21"/>
        <end position="395"/>
    </location>
</feature>
<evidence type="ECO:0000313" key="3">
    <source>
        <dbReference type="EMBL" id="VYT20587.1"/>
    </source>
</evidence>
<dbReference type="RefSeq" id="WP_044257848.1">
    <property type="nucleotide sequence ID" value="NZ_CABVLR010000003.1"/>
</dbReference>
<organism evidence="3">
    <name type="scientific">Citrobacter amalonaticus</name>
    <dbReference type="NCBI Taxonomy" id="35703"/>
    <lineage>
        <taxon>Bacteria</taxon>
        <taxon>Pseudomonadati</taxon>
        <taxon>Pseudomonadota</taxon>
        <taxon>Gammaproteobacteria</taxon>
        <taxon>Enterobacterales</taxon>
        <taxon>Enterobacteriaceae</taxon>
        <taxon>Citrobacter</taxon>
    </lineage>
</organism>
<protein>
    <recommendedName>
        <fullName evidence="5">Fimbrial protein</fullName>
    </recommendedName>
</protein>
<dbReference type="EMBL" id="CACRTI010000004">
    <property type="protein sequence ID" value="VYT20587.1"/>
    <property type="molecule type" value="Genomic_DNA"/>
</dbReference>
<dbReference type="EMBL" id="LT556085">
    <property type="protein sequence ID" value="SBA03571.1"/>
    <property type="molecule type" value="Genomic_DNA"/>
</dbReference>
<sequence length="395" mass="42342">MSFLKYLFILFFFHIASASAYVVKCDPSTSSTNNYNQWSTMHQPFNLTSPGATITLGANIPDWHTIYSVNAIIGIDTGNCNSVVSTYYAFLNNAQPVGSINGYDIYSTNISGIGISVSAPDVVGKNAVNAYPKALFYTRDILGLQFEADIKYWKIPGTIPAYNGPVTITGPDTAVLYMSSGSTFTSSNPDRIVSDDKAYISGSRILTITMTFQSGTCNIQGDNVKVDMGDSTAPFPWKDASFNLICPNAMGYDGMTNSKSTYTYPYNIDPKSELSPNSPNGKVQISIAPYTQVVDANRGIIALDGTGAQGYGIQLAWGDYTTQNSQEPLNPVVLNSYVAANTLNPNFSADDTPVGGNGFHGSDNTIKMAARYIRTAGNSAPGPANAVVQVIANYQ</sequence>